<gene>
    <name evidence="2" type="ORF">KCX74_03590</name>
</gene>
<comment type="caution">
    <text evidence="2">The sequence shown here is derived from an EMBL/GenBank/DDBJ whole genome shotgun (WGS) entry which is preliminary data.</text>
</comment>
<evidence type="ECO:0000313" key="3">
    <source>
        <dbReference type="Proteomes" id="UP000675284"/>
    </source>
</evidence>
<feature type="chain" id="PRO_5038016072" description="DUF5626 domain-containing protein" evidence="1">
    <location>
        <begin position="26"/>
        <end position="164"/>
    </location>
</feature>
<evidence type="ECO:0000256" key="1">
    <source>
        <dbReference type="SAM" id="SignalP"/>
    </source>
</evidence>
<keyword evidence="3" id="KW-1185">Reference proteome</keyword>
<dbReference type="RefSeq" id="WP_026682381.1">
    <property type="nucleotide sequence ID" value="NZ_JAGSOT010000007.1"/>
</dbReference>
<dbReference type="EMBL" id="JAGSOT010000007">
    <property type="protein sequence ID" value="MBR7795123.1"/>
    <property type="molecule type" value="Genomic_DNA"/>
</dbReference>
<proteinExistence type="predicted"/>
<reference evidence="2" key="1">
    <citation type="submission" date="2021-04" db="EMBL/GenBank/DDBJ databases">
        <title>Isolation and polyphasic classification of algal microorganism.</title>
        <authorList>
            <person name="Wang S."/>
        </authorList>
    </citation>
    <scope>NUCLEOTIDE SEQUENCE</scope>
    <source>
        <strain evidence="2">720a</strain>
    </source>
</reference>
<organism evidence="2 3">
    <name type="scientific">Virgibacillus salarius</name>
    <dbReference type="NCBI Taxonomy" id="447199"/>
    <lineage>
        <taxon>Bacteria</taxon>
        <taxon>Bacillati</taxon>
        <taxon>Bacillota</taxon>
        <taxon>Bacilli</taxon>
        <taxon>Bacillales</taxon>
        <taxon>Bacillaceae</taxon>
        <taxon>Virgibacillus</taxon>
    </lineage>
</organism>
<evidence type="ECO:0000313" key="2">
    <source>
        <dbReference type="EMBL" id="MBR7795123.1"/>
    </source>
</evidence>
<evidence type="ECO:0008006" key="4">
    <source>
        <dbReference type="Google" id="ProtNLM"/>
    </source>
</evidence>
<sequence length="164" mass="18407">MVKKYFVMVFSLFFMFLFHVGTASAEESSISDMDSEDFVAELVYEGDQSTEEESIDKISPFLNFTVRHSSLGINKHVKSKNKYKMSKNQKVKVGVITWKPSSQKIQLGFINASNGKQYWTKSYGGGRKTSGSFILSGPSGTYYIAIRTPSTNTRSINVKGSFDF</sequence>
<name>A0A941I935_9BACI</name>
<protein>
    <recommendedName>
        <fullName evidence="4">DUF5626 domain-containing protein</fullName>
    </recommendedName>
</protein>
<dbReference type="Gene3D" id="2.60.120.380">
    <property type="match status" value="1"/>
</dbReference>
<feature type="signal peptide" evidence="1">
    <location>
        <begin position="1"/>
        <end position="25"/>
    </location>
</feature>
<dbReference type="AlphaFoldDB" id="A0A941I935"/>
<accession>A0A941I935</accession>
<keyword evidence="1" id="KW-0732">Signal</keyword>
<dbReference type="Proteomes" id="UP000675284">
    <property type="component" value="Unassembled WGS sequence"/>
</dbReference>